<dbReference type="AlphaFoldDB" id="A0A3D9V5F6"/>
<dbReference type="InterPro" id="IPR019235">
    <property type="entry name" value="DUF2178_TM"/>
</dbReference>
<keyword evidence="1" id="KW-1133">Transmembrane helix</keyword>
<organism evidence="2 3">
    <name type="scientific">Thermasporomyces composti</name>
    <dbReference type="NCBI Taxonomy" id="696763"/>
    <lineage>
        <taxon>Bacteria</taxon>
        <taxon>Bacillati</taxon>
        <taxon>Actinomycetota</taxon>
        <taxon>Actinomycetes</taxon>
        <taxon>Propionibacteriales</taxon>
        <taxon>Nocardioidaceae</taxon>
        <taxon>Thermasporomyces</taxon>
    </lineage>
</organism>
<keyword evidence="1" id="KW-0472">Membrane</keyword>
<name>A0A3D9V5F6_THECX</name>
<sequence>MSTTTNRRRAGRRISMPAVVLALVIGVGMGAAAATSGRPGLGLVMFGIMAGAALVVVLGSRVSDTVALLGDDIHEERHVQLHQRAAVYTLNILALVILGGLMVNVARGGDGGLWGFLGGVVGLVYLGSLLILNRRS</sequence>
<evidence type="ECO:0000313" key="3">
    <source>
        <dbReference type="Proteomes" id="UP000256485"/>
    </source>
</evidence>
<protein>
    <submittedName>
        <fullName evidence="2">Putative membrane protein DUF2178</fullName>
    </submittedName>
</protein>
<accession>A0A3D9V5F6</accession>
<feature type="transmembrane region" description="Helical" evidence="1">
    <location>
        <begin position="112"/>
        <end position="132"/>
    </location>
</feature>
<feature type="transmembrane region" description="Helical" evidence="1">
    <location>
        <begin position="43"/>
        <end position="64"/>
    </location>
</feature>
<feature type="transmembrane region" description="Helical" evidence="1">
    <location>
        <begin position="85"/>
        <end position="106"/>
    </location>
</feature>
<keyword evidence="3" id="KW-1185">Reference proteome</keyword>
<evidence type="ECO:0000256" key="1">
    <source>
        <dbReference type="SAM" id="Phobius"/>
    </source>
</evidence>
<comment type="caution">
    <text evidence="2">The sequence shown here is derived from an EMBL/GenBank/DDBJ whole genome shotgun (WGS) entry which is preliminary data.</text>
</comment>
<dbReference type="OrthoDB" id="9882089at2"/>
<dbReference type="Pfam" id="PF09946">
    <property type="entry name" value="DUF2178"/>
    <property type="match status" value="1"/>
</dbReference>
<gene>
    <name evidence="2" type="ORF">DFJ64_1326</name>
</gene>
<dbReference type="RefSeq" id="WP_115849637.1">
    <property type="nucleotide sequence ID" value="NZ_QTUC01000001.1"/>
</dbReference>
<evidence type="ECO:0000313" key="2">
    <source>
        <dbReference type="EMBL" id="REF35933.1"/>
    </source>
</evidence>
<dbReference type="EMBL" id="QTUC01000001">
    <property type="protein sequence ID" value="REF35933.1"/>
    <property type="molecule type" value="Genomic_DNA"/>
</dbReference>
<proteinExistence type="predicted"/>
<reference evidence="2 3" key="1">
    <citation type="submission" date="2018-08" db="EMBL/GenBank/DDBJ databases">
        <title>Sequencing the genomes of 1000 actinobacteria strains.</title>
        <authorList>
            <person name="Klenk H.-P."/>
        </authorList>
    </citation>
    <scope>NUCLEOTIDE SEQUENCE [LARGE SCALE GENOMIC DNA]</scope>
    <source>
        <strain evidence="2 3">DSM 22891</strain>
    </source>
</reference>
<keyword evidence="1" id="KW-0812">Transmembrane</keyword>
<dbReference type="Proteomes" id="UP000256485">
    <property type="component" value="Unassembled WGS sequence"/>
</dbReference>